<evidence type="ECO:0000313" key="4">
    <source>
        <dbReference type="Proteomes" id="UP000315095"/>
    </source>
</evidence>
<evidence type="ECO:0000256" key="1">
    <source>
        <dbReference type="SAM" id="MobiDB-lite"/>
    </source>
</evidence>
<feature type="compositionally biased region" description="Polar residues" evidence="1">
    <location>
        <begin position="86"/>
        <end position="101"/>
    </location>
</feature>
<accession>A0A4P5NR85</accession>
<name>A0A4P5NR85_9PROT</name>
<feature type="chain" id="PRO_5030096214" evidence="2">
    <location>
        <begin position="23"/>
        <end position="101"/>
    </location>
</feature>
<feature type="signal peptide" evidence="2">
    <location>
        <begin position="1"/>
        <end position="22"/>
    </location>
</feature>
<accession>A0A4P5NVA1</accession>
<dbReference type="OrthoDB" id="7280564at2"/>
<feature type="compositionally biased region" description="Basic and acidic residues" evidence="1">
    <location>
        <begin position="50"/>
        <end position="61"/>
    </location>
</feature>
<dbReference type="AlphaFoldDB" id="A0A4P5NR85"/>
<proteinExistence type="predicted"/>
<keyword evidence="2" id="KW-0732">Signal</keyword>
<keyword evidence="4" id="KW-1185">Reference proteome</keyword>
<evidence type="ECO:0000256" key="2">
    <source>
        <dbReference type="SAM" id="SignalP"/>
    </source>
</evidence>
<feature type="compositionally biased region" description="Low complexity" evidence="1">
    <location>
        <begin position="62"/>
        <end position="76"/>
    </location>
</feature>
<sequence length="101" mass="11065">MRYFPAILVLCVPLTVTPAAMAQQHPQDRNVSQPGGNSPSSIERAQPYSRKTEPLPEKADPARQQQQPDQPLTRQPAGNKSPDQPGMSTNHQTLRSPSALQ</sequence>
<feature type="region of interest" description="Disordered" evidence="1">
    <location>
        <begin position="22"/>
        <end position="101"/>
    </location>
</feature>
<comment type="caution">
    <text evidence="3">The sequence shown here is derived from an EMBL/GenBank/DDBJ whole genome shotgun (WGS) entry which is preliminary data.</text>
</comment>
<dbReference type="Proteomes" id="UP000315095">
    <property type="component" value="Unassembled WGS sequence"/>
</dbReference>
<protein>
    <submittedName>
        <fullName evidence="3">Uncharacterized protein</fullName>
    </submittedName>
</protein>
<feature type="compositionally biased region" description="Polar residues" evidence="1">
    <location>
        <begin position="29"/>
        <end position="43"/>
    </location>
</feature>
<dbReference type="RefSeq" id="WP_141259715.1">
    <property type="nucleotide sequence ID" value="NZ_BDLU01000014.1"/>
</dbReference>
<gene>
    <name evidence="3" type="ORF">MSKU9_0432</name>
</gene>
<reference evidence="4" key="1">
    <citation type="submission" date="2017-01" db="EMBL/GenBank/DDBJ databases">
        <title>Komagataeibacter sp. MSKU9 whole genome sequencing project.</title>
        <authorList>
            <person name="Matsutani M."/>
            <person name="Naloka K."/>
            <person name="Theeragool G."/>
            <person name="Yakushi T."/>
            <person name="Matsushita K."/>
        </authorList>
    </citation>
    <scope>NUCLEOTIDE SEQUENCE [LARGE SCALE GENOMIC DNA]</scope>
    <source>
        <strain evidence="4">MSKU9</strain>
    </source>
</reference>
<evidence type="ECO:0000313" key="3">
    <source>
        <dbReference type="EMBL" id="GCE82291.1"/>
    </source>
</evidence>
<dbReference type="EMBL" id="BDLU01000014">
    <property type="protein sequence ID" value="GCE82291.1"/>
    <property type="molecule type" value="Genomic_DNA"/>
</dbReference>
<organism evidence="3 4">
    <name type="scientific">Komagataeibacter diospyri</name>
    <dbReference type="NCBI Taxonomy" id="1932662"/>
    <lineage>
        <taxon>Bacteria</taxon>
        <taxon>Pseudomonadati</taxon>
        <taxon>Pseudomonadota</taxon>
        <taxon>Alphaproteobacteria</taxon>
        <taxon>Acetobacterales</taxon>
        <taxon>Acetobacteraceae</taxon>
        <taxon>Komagataeibacter</taxon>
    </lineage>
</organism>